<evidence type="ECO:0000256" key="1">
    <source>
        <dbReference type="ARBA" id="ARBA00004571"/>
    </source>
</evidence>
<dbReference type="PANTHER" id="PTHR47234">
    <property type="match status" value="1"/>
</dbReference>
<dbReference type="PANTHER" id="PTHR47234:SF2">
    <property type="entry name" value="TONB-DEPENDENT RECEPTOR"/>
    <property type="match status" value="1"/>
</dbReference>
<keyword evidence="4 8" id="KW-0812">Transmembrane</keyword>
<evidence type="ECO:0000256" key="3">
    <source>
        <dbReference type="ARBA" id="ARBA00022452"/>
    </source>
</evidence>
<dbReference type="OrthoDB" id="7051241at2"/>
<dbReference type="SUPFAM" id="SSF56935">
    <property type="entry name" value="Porins"/>
    <property type="match status" value="1"/>
</dbReference>
<feature type="domain" description="TonB-dependent receptor-like beta-barrel" evidence="12">
    <location>
        <begin position="529"/>
        <end position="951"/>
    </location>
</feature>
<dbReference type="GO" id="GO:0009279">
    <property type="term" value="C:cell outer membrane"/>
    <property type="evidence" value="ECO:0007669"/>
    <property type="project" value="UniProtKB-SubCell"/>
</dbReference>
<proteinExistence type="inferred from homology"/>
<evidence type="ECO:0000256" key="6">
    <source>
        <dbReference type="ARBA" id="ARBA00023136"/>
    </source>
</evidence>
<keyword evidence="3 8" id="KW-1134">Transmembrane beta strand</keyword>
<evidence type="ECO:0000256" key="11">
    <source>
        <dbReference type="SAM" id="SignalP"/>
    </source>
</evidence>
<dbReference type="Pfam" id="PF07715">
    <property type="entry name" value="Plug"/>
    <property type="match status" value="1"/>
</dbReference>
<dbReference type="PROSITE" id="PS52016">
    <property type="entry name" value="TONB_DEPENDENT_REC_3"/>
    <property type="match status" value="1"/>
</dbReference>
<evidence type="ECO:0000256" key="5">
    <source>
        <dbReference type="ARBA" id="ARBA00023077"/>
    </source>
</evidence>
<keyword evidence="15" id="KW-1185">Reference proteome</keyword>
<evidence type="ECO:0000256" key="10">
    <source>
        <dbReference type="SAM" id="MobiDB-lite"/>
    </source>
</evidence>
<evidence type="ECO:0000313" key="15">
    <source>
        <dbReference type="Proteomes" id="UP000292085"/>
    </source>
</evidence>
<evidence type="ECO:0000256" key="8">
    <source>
        <dbReference type="PROSITE-ProRule" id="PRU01360"/>
    </source>
</evidence>
<dbReference type="Proteomes" id="UP000292085">
    <property type="component" value="Unassembled WGS sequence"/>
</dbReference>
<reference evidence="14 15" key="1">
    <citation type="submission" date="2019-02" db="EMBL/GenBank/DDBJ databases">
        <authorList>
            <person name="Li Y."/>
        </authorList>
    </citation>
    <scope>NUCLEOTIDE SEQUENCE [LARGE SCALE GENOMIC DNA]</scope>
    <source>
        <strain evidence="14 15">3-7</strain>
    </source>
</reference>
<evidence type="ECO:0000313" key="14">
    <source>
        <dbReference type="EMBL" id="RZF61118.1"/>
    </source>
</evidence>
<dbReference type="InterPro" id="IPR000531">
    <property type="entry name" value="Beta-barrel_TonB"/>
</dbReference>
<dbReference type="InterPro" id="IPR037066">
    <property type="entry name" value="Plug_dom_sf"/>
</dbReference>
<feature type="region of interest" description="Disordered" evidence="10">
    <location>
        <begin position="38"/>
        <end position="58"/>
    </location>
</feature>
<comment type="similarity">
    <text evidence="8 9">Belongs to the TonB-dependent receptor family.</text>
</comment>
<evidence type="ECO:0000256" key="9">
    <source>
        <dbReference type="RuleBase" id="RU003357"/>
    </source>
</evidence>
<name>A0A4V2DCD6_9SPHN</name>
<dbReference type="EMBL" id="SGIS01000038">
    <property type="protein sequence ID" value="RZF61118.1"/>
    <property type="molecule type" value="Genomic_DNA"/>
</dbReference>
<dbReference type="InterPro" id="IPR036942">
    <property type="entry name" value="Beta-barrel_TonB_sf"/>
</dbReference>
<sequence>MAMIRSEPNRKSKSFLRLSSASTFAMATFLAIPSPISAQQSPVPPAGTDAAPAKEADASTEIVVTGSRIARRDYVASSPIVTQNQESIEATGRVNIESAMNQLPQFVPAEGETSNPLGGGGRATLDLRGLGPSRTLVLLDGRRLPTSSAFNVVDVNIIPNALVESVEVISGGASAVYGSDAIAGVVNFKTRKRMNGIELDAQSGISDKGDAAQYNASITAGTSFANGRGSIMASGSYTRRDELLGRDRRFYDLAVPSGNFPGSVVNFGANRPSQAVVDRVFGSYGVAAGSVPTTSILSFNDDGTLLARVNGINSKLGAGYGLAAGSLVQYSAAENTIVSAQDRYSGFGRASFDVSPNITAYAQVLYTFSRSENATNYPTFIPNGTAPTTNPFIPQDLRTILASRAQPNAPFIIGKRFVETPKRYYVNPFHEFQALAGIRGNLGSDTTFDIYASHGRTTINEELTSAVQLSRVQELLNAPDGGRSICAGGYNPFGVANSLATSAACVDYITTPLFSRTVVDQDVIEGSVSGKLFKLPAGDIRYSLSAGYRKNRYDFRPDVLFAPIPGRTNADLANTQPSFPTSGSTSVKEIAGELLVPVLKDSFVAESLNLSLGYRYSKYQYGGGVSTYKAEADWTIRPGFLLRGGFEHAIRAPNVGELFSAPTGVQVTIGVAPTSGDPCDSRYTNRTTAIRTLCLATGFPAGALDGFVNSANVVSTTVTGNKDLQPEVAETYTAGVVLSPKFSHPLFAHLTLSVDYYNISVDKAISVLPASSVINKCFNLDGSNPNYDPSNIFCSLMQRDRLSGSLTNINTPYFNLGGFKTSGIDIQFDARWNLSDLGIAENAGTLTLNTVATRLSKFEVQLLRDQPVQDFAGTIGNGFFPRWRALTSLTYARGGFSIGGRWRHYASLKNSTSVTAPASPSAGTVSYDVFDLVTRARVTSHIEFRGGINNVADQSPLIVGGQAGTTDASVYDIIGRSFYLGAKVTF</sequence>
<keyword evidence="6 8" id="KW-0472">Membrane</keyword>
<dbReference type="InterPro" id="IPR039426">
    <property type="entry name" value="TonB-dep_rcpt-like"/>
</dbReference>
<evidence type="ECO:0000259" key="13">
    <source>
        <dbReference type="Pfam" id="PF07715"/>
    </source>
</evidence>
<dbReference type="Pfam" id="PF00593">
    <property type="entry name" value="TonB_dep_Rec_b-barrel"/>
    <property type="match status" value="1"/>
</dbReference>
<feature type="domain" description="TonB-dependent receptor plug" evidence="13">
    <location>
        <begin position="80"/>
        <end position="185"/>
    </location>
</feature>
<dbReference type="AlphaFoldDB" id="A0A4V2DCD6"/>
<protein>
    <submittedName>
        <fullName evidence="14">TonB-dependent receptor</fullName>
    </submittedName>
</protein>
<dbReference type="RefSeq" id="WP_130159790.1">
    <property type="nucleotide sequence ID" value="NZ_SGIS01000038.1"/>
</dbReference>
<keyword evidence="7 8" id="KW-0998">Cell outer membrane</keyword>
<accession>A0A4V2DCD6</accession>
<organism evidence="14 15">
    <name type="scientific">Sphingomonas populi</name>
    <dbReference type="NCBI Taxonomy" id="2484750"/>
    <lineage>
        <taxon>Bacteria</taxon>
        <taxon>Pseudomonadati</taxon>
        <taxon>Pseudomonadota</taxon>
        <taxon>Alphaproteobacteria</taxon>
        <taxon>Sphingomonadales</taxon>
        <taxon>Sphingomonadaceae</taxon>
        <taxon>Sphingomonas</taxon>
    </lineage>
</organism>
<keyword evidence="11" id="KW-0732">Signal</keyword>
<evidence type="ECO:0000259" key="12">
    <source>
        <dbReference type="Pfam" id="PF00593"/>
    </source>
</evidence>
<keyword evidence="14" id="KW-0675">Receptor</keyword>
<dbReference type="InterPro" id="IPR012910">
    <property type="entry name" value="Plug_dom"/>
</dbReference>
<evidence type="ECO:0000256" key="2">
    <source>
        <dbReference type="ARBA" id="ARBA00022448"/>
    </source>
</evidence>
<feature type="chain" id="PRO_5021012360" evidence="11">
    <location>
        <begin position="28"/>
        <end position="986"/>
    </location>
</feature>
<feature type="signal peptide" evidence="11">
    <location>
        <begin position="1"/>
        <end position="27"/>
    </location>
</feature>
<evidence type="ECO:0000256" key="7">
    <source>
        <dbReference type="ARBA" id="ARBA00023237"/>
    </source>
</evidence>
<gene>
    <name evidence="14" type="ORF">EWE75_19555</name>
</gene>
<keyword evidence="5 9" id="KW-0798">TonB box</keyword>
<keyword evidence="2 8" id="KW-0813">Transport</keyword>
<dbReference type="Gene3D" id="2.40.170.20">
    <property type="entry name" value="TonB-dependent receptor, beta-barrel domain"/>
    <property type="match status" value="1"/>
</dbReference>
<evidence type="ECO:0000256" key="4">
    <source>
        <dbReference type="ARBA" id="ARBA00022692"/>
    </source>
</evidence>
<comment type="subcellular location">
    <subcellularLocation>
        <location evidence="1 8">Cell outer membrane</location>
        <topology evidence="1 8">Multi-pass membrane protein</topology>
    </subcellularLocation>
</comment>
<comment type="caution">
    <text evidence="14">The sequence shown here is derived from an EMBL/GenBank/DDBJ whole genome shotgun (WGS) entry which is preliminary data.</text>
</comment>
<dbReference type="Gene3D" id="2.170.130.10">
    <property type="entry name" value="TonB-dependent receptor, plug domain"/>
    <property type="match status" value="1"/>
</dbReference>